<feature type="compositionally biased region" description="Basic and acidic residues" evidence="1">
    <location>
        <begin position="266"/>
        <end position="276"/>
    </location>
</feature>
<keyword evidence="2" id="KW-0812">Transmembrane</keyword>
<reference evidence="3 4" key="1">
    <citation type="journal article" date="2012" name="J. Bacteriol.">
        <title>Genome sequence of proteorhodopsin-containing sea ice bacterium Glaciecola punicea ACAM 611T.</title>
        <authorList>
            <person name="Qin Q.-L."/>
            <person name="Xie B.-B."/>
            <person name="Shu Y.-L."/>
            <person name="Rong J.-C."/>
            <person name="Zhao D.-L."/>
            <person name="Zhang X.-Y."/>
            <person name="Chen X.-L."/>
            <person name="Zhou B.-C."/>
            <person name="Zhanga Y.-Z."/>
        </authorList>
    </citation>
    <scope>NUCLEOTIDE SEQUENCE [LARGE SCALE GENOMIC DNA]</scope>
    <source>
        <strain evidence="3 4">ACAM 611</strain>
    </source>
</reference>
<keyword evidence="2" id="KW-1133">Transmembrane helix</keyword>
<comment type="caution">
    <text evidence="3">The sequence shown here is derived from an EMBL/GenBank/DDBJ whole genome shotgun (WGS) entry which is preliminary data.</text>
</comment>
<evidence type="ECO:0000313" key="4">
    <source>
        <dbReference type="Proteomes" id="UP000053586"/>
    </source>
</evidence>
<dbReference type="Proteomes" id="UP000053586">
    <property type="component" value="Unassembled WGS sequence"/>
</dbReference>
<accession>H5TBX6</accession>
<proteinExistence type="predicted"/>
<protein>
    <submittedName>
        <fullName evidence="3">Uncharacterized protein</fullName>
    </submittedName>
</protein>
<dbReference type="AlphaFoldDB" id="H5TBX6"/>
<evidence type="ECO:0000256" key="1">
    <source>
        <dbReference type="SAM" id="MobiDB-lite"/>
    </source>
</evidence>
<gene>
    <name evidence="3" type="ORF">GPUN_1687</name>
</gene>
<sequence length="276" mass="31482">MRVFSDFEKKIIRELIAGFEKENYLNCFDNLLAQKPNLQPMGYYLTNVKLSKATKSRVNIYVDMVILEKDSCSSITSFLIELLELFEYLQENQLITIVPLSTSDGESALGIEKNAQAIKVDCLPDIFLERIFSFTTAELFPSQRLINHVNNNYKTSQDLKHEKEINTLSEQLNHTKKAFWLSFGGLILSLFVSISAVAVDLWGKTTIKVEEMPASQTPDRLVEISKSLDKIAIKQNHIAQNLKEISAEQKKASENFEKPNPSYRASETKTDRNESF</sequence>
<feature type="region of interest" description="Disordered" evidence="1">
    <location>
        <begin position="250"/>
        <end position="276"/>
    </location>
</feature>
<organism evidence="3 4">
    <name type="scientific">Glaciecola punicea ACAM 611</name>
    <dbReference type="NCBI Taxonomy" id="1121923"/>
    <lineage>
        <taxon>Bacteria</taxon>
        <taxon>Pseudomonadati</taxon>
        <taxon>Pseudomonadota</taxon>
        <taxon>Gammaproteobacteria</taxon>
        <taxon>Alteromonadales</taxon>
        <taxon>Alteromonadaceae</taxon>
        <taxon>Glaciecola</taxon>
    </lineage>
</organism>
<evidence type="ECO:0000313" key="3">
    <source>
        <dbReference type="EMBL" id="GAB55803.1"/>
    </source>
</evidence>
<evidence type="ECO:0000256" key="2">
    <source>
        <dbReference type="SAM" id="Phobius"/>
    </source>
</evidence>
<keyword evidence="2" id="KW-0472">Membrane</keyword>
<name>H5TBX6_9ALTE</name>
<reference evidence="3 4" key="2">
    <citation type="journal article" date="2017" name="Antonie Van Leeuwenhoek">
        <title>Rhizobium rhizosphaerae sp. nov., a novel species isolated from rice rhizosphere.</title>
        <authorList>
            <person name="Zhao J.J."/>
            <person name="Zhang J."/>
            <person name="Zhang R.J."/>
            <person name="Zhang C.W."/>
            <person name="Yin H.Q."/>
            <person name="Zhang X.X."/>
        </authorList>
    </citation>
    <scope>NUCLEOTIDE SEQUENCE [LARGE SCALE GENOMIC DNA]</scope>
    <source>
        <strain evidence="3 4">ACAM 611</strain>
    </source>
</reference>
<feature type="transmembrane region" description="Helical" evidence="2">
    <location>
        <begin position="178"/>
        <end position="202"/>
    </location>
</feature>
<dbReference type="EMBL" id="BAET01000014">
    <property type="protein sequence ID" value="GAB55803.1"/>
    <property type="molecule type" value="Genomic_DNA"/>
</dbReference>
<keyword evidence="4" id="KW-1185">Reference proteome</keyword>
<dbReference type="eggNOG" id="ENOG5030ZPN">
    <property type="taxonomic scope" value="Bacteria"/>
</dbReference>